<reference evidence="1" key="1">
    <citation type="journal article" date="2015" name="Nature">
        <title>Complex archaea that bridge the gap between prokaryotes and eukaryotes.</title>
        <authorList>
            <person name="Spang A."/>
            <person name="Saw J.H."/>
            <person name="Jorgensen S.L."/>
            <person name="Zaremba-Niedzwiedzka K."/>
            <person name="Martijn J."/>
            <person name="Lind A.E."/>
            <person name="van Eijk R."/>
            <person name="Schleper C."/>
            <person name="Guy L."/>
            <person name="Ettema T.J."/>
        </authorList>
    </citation>
    <scope>NUCLEOTIDE SEQUENCE</scope>
</reference>
<protein>
    <submittedName>
        <fullName evidence="1">Uncharacterized protein</fullName>
    </submittedName>
</protein>
<name>A0A0F9JTY0_9ZZZZ</name>
<gene>
    <name evidence="1" type="ORF">LCGC14_1785040</name>
</gene>
<feature type="non-terminal residue" evidence="1">
    <location>
        <position position="1"/>
    </location>
</feature>
<evidence type="ECO:0000313" key="1">
    <source>
        <dbReference type="EMBL" id="KKM02373.1"/>
    </source>
</evidence>
<sequence>VLLPASLPADNLLARRRGQLRIAQ</sequence>
<dbReference type="AlphaFoldDB" id="A0A0F9JTY0"/>
<organism evidence="1">
    <name type="scientific">marine sediment metagenome</name>
    <dbReference type="NCBI Taxonomy" id="412755"/>
    <lineage>
        <taxon>unclassified sequences</taxon>
        <taxon>metagenomes</taxon>
        <taxon>ecological metagenomes</taxon>
    </lineage>
</organism>
<comment type="caution">
    <text evidence="1">The sequence shown here is derived from an EMBL/GenBank/DDBJ whole genome shotgun (WGS) entry which is preliminary data.</text>
</comment>
<accession>A0A0F9JTY0</accession>
<proteinExistence type="predicted"/>
<dbReference type="EMBL" id="LAZR01016951">
    <property type="protein sequence ID" value="KKM02373.1"/>
    <property type="molecule type" value="Genomic_DNA"/>
</dbReference>